<feature type="transmembrane region" description="Helical" evidence="8">
    <location>
        <begin position="80"/>
        <end position="102"/>
    </location>
</feature>
<dbReference type="GO" id="GO:0015744">
    <property type="term" value="P:succinate transport"/>
    <property type="evidence" value="ECO:0007669"/>
    <property type="project" value="TreeGrafter"/>
</dbReference>
<evidence type="ECO:0000256" key="5">
    <source>
        <dbReference type="ARBA" id="ARBA00022989"/>
    </source>
</evidence>
<name>A0A1I4NRZ3_9FIRM</name>
<feature type="domain" description="Threonine/Serine exporter ThrE" evidence="9">
    <location>
        <begin position="6"/>
        <end position="132"/>
    </location>
</feature>
<organism evidence="10 11">
    <name type="scientific">Pelosinus propionicus DSM 13327</name>
    <dbReference type="NCBI Taxonomy" id="1123291"/>
    <lineage>
        <taxon>Bacteria</taxon>
        <taxon>Bacillati</taxon>
        <taxon>Bacillota</taxon>
        <taxon>Negativicutes</taxon>
        <taxon>Selenomonadales</taxon>
        <taxon>Sporomusaceae</taxon>
        <taxon>Pelosinus</taxon>
    </lineage>
</organism>
<dbReference type="PANTHER" id="PTHR34390:SF1">
    <property type="entry name" value="SUCCINATE TRANSPORTER SUBUNIT YJJB-RELATED"/>
    <property type="match status" value="1"/>
</dbReference>
<evidence type="ECO:0000256" key="8">
    <source>
        <dbReference type="SAM" id="Phobius"/>
    </source>
</evidence>
<dbReference type="AlphaFoldDB" id="A0A1I4NRZ3"/>
<dbReference type="RefSeq" id="WP_090942279.1">
    <property type="nucleotide sequence ID" value="NZ_FOTS01000051.1"/>
</dbReference>
<evidence type="ECO:0000256" key="3">
    <source>
        <dbReference type="ARBA" id="ARBA00022519"/>
    </source>
</evidence>
<keyword evidence="4 8" id="KW-0812">Transmembrane</keyword>
<keyword evidence="5 8" id="KW-1133">Transmembrane helix</keyword>
<dbReference type="EMBL" id="FOTS01000051">
    <property type="protein sequence ID" value="SFM18219.1"/>
    <property type="molecule type" value="Genomic_DNA"/>
</dbReference>
<evidence type="ECO:0000256" key="2">
    <source>
        <dbReference type="ARBA" id="ARBA00022475"/>
    </source>
</evidence>
<comment type="similarity">
    <text evidence="7">Belongs to the ThrE exporter (TC 2.A.79) family.</text>
</comment>
<dbReference type="STRING" id="1123291.SAMN04490355_105120"/>
<protein>
    <submittedName>
        <fullName evidence="10">Uncharacterized membrane protein YjjB, DUF3815 family</fullName>
    </submittedName>
</protein>
<comment type="subcellular location">
    <subcellularLocation>
        <location evidence="1">Cell membrane</location>
        <topology evidence="1">Multi-pass membrane protein</topology>
    </subcellularLocation>
</comment>
<evidence type="ECO:0000313" key="11">
    <source>
        <dbReference type="Proteomes" id="UP000199520"/>
    </source>
</evidence>
<feature type="transmembrane region" description="Helical" evidence="8">
    <location>
        <begin position="114"/>
        <end position="134"/>
    </location>
</feature>
<evidence type="ECO:0000256" key="4">
    <source>
        <dbReference type="ARBA" id="ARBA00022692"/>
    </source>
</evidence>
<evidence type="ECO:0000313" key="10">
    <source>
        <dbReference type="EMBL" id="SFM18219.1"/>
    </source>
</evidence>
<proteinExistence type="inferred from homology"/>
<dbReference type="Pfam" id="PF12821">
    <property type="entry name" value="ThrE_2"/>
    <property type="match status" value="1"/>
</dbReference>
<dbReference type="Proteomes" id="UP000199520">
    <property type="component" value="Unassembled WGS sequence"/>
</dbReference>
<gene>
    <name evidence="10" type="ORF">SAMN04490355_105120</name>
</gene>
<evidence type="ECO:0000259" key="9">
    <source>
        <dbReference type="Pfam" id="PF12821"/>
    </source>
</evidence>
<keyword evidence="11" id="KW-1185">Reference proteome</keyword>
<accession>A0A1I4NRZ3</accession>
<dbReference type="GO" id="GO:0005886">
    <property type="term" value="C:plasma membrane"/>
    <property type="evidence" value="ECO:0007669"/>
    <property type="project" value="UniProtKB-SubCell"/>
</dbReference>
<reference evidence="11" key="1">
    <citation type="submission" date="2016-10" db="EMBL/GenBank/DDBJ databases">
        <authorList>
            <person name="Varghese N."/>
            <person name="Submissions S."/>
        </authorList>
    </citation>
    <scope>NUCLEOTIDE SEQUENCE [LARGE SCALE GENOMIC DNA]</scope>
    <source>
        <strain evidence="11">DSM 13327</strain>
    </source>
</reference>
<dbReference type="PANTHER" id="PTHR34390">
    <property type="entry name" value="UPF0442 PROTEIN YJJB-RELATED"/>
    <property type="match status" value="1"/>
</dbReference>
<keyword evidence="3" id="KW-0997">Cell inner membrane</keyword>
<evidence type="ECO:0000256" key="6">
    <source>
        <dbReference type="ARBA" id="ARBA00023136"/>
    </source>
</evidence>
<dbReference type="OrthoDB" id="9810047at2"/>
<evidence type="ECO:0000256" key="1">
    <source>
        <dbReference type="ARBA" id="ARBA00004651"/>
    </source>
</evidence>
<dbReference type="InterPro" id="IPR024528">
    <property type="entry name" value="ThrE_2"/>
</dbReference>
<keyword evidence="2" id="KW-1003">Cell membrane</keyword>
<evidence type="ECO:0000256" key="7">
    <source>
        <dbReference type="ARBA" id="ARBA00034125"/>
    </source>
</evidence>
<feature type="transmembrane region" description="Helical" evidence="8">
    <location>
        <begin position="27"/>
        <end position="47"/>
    </location>
</feature>
<dbReference type="InterPro" id="IPR050539">
    <property type="entry name" value="ThrE_Dicarb/AminoAcid_Exp"/>
</dbReference>
<feature type="transmembrane region" description="Helical" evidence="8">
    <location>
        <begin position="6"/>
        <end position="22"/>
    </location>
</feature>
<feature type="transmembrane region" description="Helical" evidence="8">
    <location>
        <begin position="53"/>
        <end position="73"/>
    </location>
</feature>
<sequence length="152" mass="16568">MLIVKIIAVLLISASVGILYRIPRKLLLYVSFVGMMAWLIMYTTMIFGANGILADFLASVAVGVIAEILARILRKPATIFIIPGFIPLVPGGDAYMTMLYMVEGNYVYGVAKGMQTILTAGAIAFGIFVSSTLFRLIKNYNLESCSTDVRKS</sequence>
<keyword evidence="6 8" id="KW-0472">Membrane</keyword>